<gene>
    <name evidence="3" type="ORF">WG66_4822</name>
</gene>
<dbReference type="GO" id="GO:0008270">
    <property type="term" value="F:zinc ion binding"/>
    <property type="evidence" value="ECO:0007669"/>
    <property type="project" value="InterPro"/>
</dbReference>
<dbReference type="EMBL" id="LATX01001314">
    <property type="protein sequence ID" value="KTB42616.1"/>
    <property type="molecule type" value="Genomic_DNA"/>
</dbReference>
<reference evidence="3 4" key="1">
    <citation type="submission" date="2015-12" db="EMBL/GenBank/DDBJ databases">
        <title>Draft genome sequence of Moniliophthora roreri, the causal agent of frosty pod rot of cacao.</title>
        <authorList>
            <person name="Aime M.C."/>
            <person name="Diaz-Valderrama J.R."/>
            <person name="Kijpornyongpan T."/>
            <person name="Phillips-Mora W."/>
        </authorList>
    </citation>
    <scope>NUCLEOTIDE SEQUENCE [LARGE SCALE GENOMIC DNA]</scope>
    <source>
        <strain evidence="3 4">MCA 2952</strain>
    </source>
</reference>
<evidence type="ECO:0000259" key="2">
    <source>
        <dbReference type="Pfam" id="PF06221"/>
    </source>
</evidence>
<dbReference type="Proteomes" id="UP000054988">
    <property type="component" value="Unassembled WGS sequence"/>
</dbReference>
<protein>
    <recommendedName>
        <fullName evidence="2">TRIP4/RQT4 C2HC5-type zinc finger domain-containing protein</fullName>
    </recommendedName>
</protein>
<feature type="domain" description="TRIP4/RQT4 C2HC5-type zinc finger" evidence="2">
    <location>
        <begin position="474"/>
        <end position="527"/>
    </location>
</feature>
<feature type="compositionally biased region" description="Gly residues" evidence="1">
    <location>
        <begin position="675"/>
        <end position="687"/>
    </location>
</feature>
<feature type="region of interest" description="Disordered" evidence="1">
    <location>
        <begin position="577"/>
        <end position="687"/>
    </location>
</feature>
<feature type="compositionally biased region" description="Low complexity" evidence="1">
    <location>
        <begin position="419"/>
        <end position="430"/>
    </location>
</feature>
<organism evidence="3 4">
    <name type="scientific">Moniliophthora roreri</name>
    <name type="common">Frosty pod rot fungus</name>
    <name type="synonym">Monilia roreri</name>
    <dbReference type="NCBI Taxonomy" id="221103"/>
    <lineage>
        <taxon>Eukaryota</taxon>
        <taxon>Fungi</taxon>
        <taxon>Dikarya</taxon>
        <taxon>Basidiomycota</taxon>
        <taxon>Agaricomycotina</taxon>
        <taxon>Agaricomycetes</taxon>
        <taxon>Agaricomycetidae</taxon>
        <taxon>Agaricales</taxon>
        <taxon>Marasmiineae</taxon>
        <taxon>Marasmiaceae</taxon>
        <taxon>Moniliophthora</taxon>
    </lineage>
</organism>
<evidence type="ECO:0000313" key="4">
    <source>
        <dbReference type="Proteomes" id="UP000054988"/>
    </source>
</evidence>
<evidence type="ECO:0000256" key="1">
    <source>
        <dbReference type="SAM" id="MobiDB-lite"/>
    </source>
</evidence>
<dbReference type="GO" id="GO:0180022">
    <property type="term" value="C:RQC-trigger complex"/>
    <property type="evidence" value="ECO:0007669"/>
    <property type="project" value="InterPro"/>
</dbReference>
<dbReference type="GO" id="GO:0072344">
    <property type="term" value="P:rescue of stalled ribosome"/>
    <property type="evidence" value="ECO:0007669"/>
    <property type="project" value="InterPro"/>
</dbReference>
<proteinExistence type="predicted"/>
<comment type="caution">
    <text evidence="3">The sequence shown here is derived from an EMBL/GenBank/DDBJ whole genome shotgun (WGS) entry which is preliminary data.</text>
</comment>
<feature type="compositionally biased region" description="Polar residues" evidence="1">
    <location>
        <begin position="1"/>
        <end position="11"/>
    </location>
</feature>
<feature type="compositionally biased region" description="Low complexity" evidence="1">
    <location>
        <begin position="590"/>
        <end position="607"/>
    </location>
</feature>
<feature type="region of interest" description="Disordered" evidence="1">
    <location>
        <begin position="1"/>
        <end position="46"/>
    </location>
</feature>
<dbReference type="InterPro" id="IPR009349">
    <property type="entry name" value="TRIP4/RQT4_C2HC5_Znf"/>
</dbReference>
<sequence length="687" mass="75716">MPPTSKSSLKTNGKPHPQQKNKRTSITSPGPQEFRGNKRLKSQTFDEQGDEWEQNLLYVTEKLNDLHGQVKDLKALLKQKDSLLKDREQRLAAADLFTNTTDRLTEEEIIEKATSINIRVERIASQIANSPYFEFTEAAEEGFTHSVVSAVGQDAVSLLQSLAIKDTLFPVVRQIALQCRIVQGLVAVAGEWSSDDDLDRRLQDIYEEMMDKENLVIAQSWKALTKARLRGLEDPKHSALDSLISDISSVLVVAGMVLESSEVSDIVRAKFGTELQALVDSMLVFESMMTKHLKSKQLEIFCPNPRDLFDPGCMQNEEKTRSRTQDIGDVFLPVSFGLKQKNVVGDVNVLLKSKVYRYGTFKKEIKMANEHWQTLAAASIVVRNTSTSGAYHSTALIIMHRTAWTKNNTSLPSDRIKPSYSNQQNNNNYKGKGKSGTASPKDPPKSKEVRKLEGLLNSLKASSGNLAVKDPKGGCFCQAREHALSTYTPICLTCGLVLCTLNLPHFSCPSPSCNSNLLNGTKRESVIIQLETQIADTLAKEAAERERAIEEARREAGAFPALSSVSQTLAPVTQQQQHKVLSLNSKTKKVTVSSYSTPNSSRPASRAASEKEEEESVVRVPPPPEEVTFVKGKPNPKRVWENLRGGSVKYVQVRADGEKENKAQGSKGRKKGKDMAGGGGDGSASKS</sequence>
<feature type="region of interest" description="Disordered" evidence="1">
    <location>
        <begin position="409"/>
        <end position="448"/>
    </location>
</feature>
<name>A0A0W0G273_MONRR</name>
<dbReference type="AlphaFoldDB" id="A0A0W0G273"/>
<evidence type="ECO:0000313" key="3">
    <source>
        <dbReference type="EMBL" id="KTB42616.1"/>
    </source>
</evidence>
<dbReference type="GO" id="GO:0005634">
    <property type="term" value="C:nucleus"/>
    <property type="evidence" value="ECO:0007669"/>
    <property type="project" value="InterPro"/>
</dbReference>
<accession>A0A0W0G273</accession>
<dbReference type="Pfam" id="PF06221">
    <property type="entry name" value="zf-C2HC5"/>
    <property type="match status" value="1"/>
</dbReference>